<accession>A0A3D9BZT5</accession>
<evidence type="ECO:0000313" key="7">
    <source>
        <dbReference type="EMBL" id="REC59057.1"/>
    </source>
</evidence>
<dbReference type="CDD" id="cd08071">
    <property type="entry name" value="MPN_DUF2466"/>
    <property type="match status" value="1"/>
</dbReference>
<dbReference type="PANTHER" id="PTHR30471">
    <property type="entry name" value="DNA REPAIR PROTEIN RADC"/>
    <property type="match status" value="1"/>
</dbReference>
<dbReference type="RefSeq" id="WP_115973999.1">
    <property type="nucleotide sequence ID" value="NZ_QNVT01000058.1"/>
</dbReference>
<evidence type="ECO:0000256" key="4">
    <source>
        <dbReference type="ARBA" id="ARBA00022833"/>
    </source>
</evidence>
<evidence type="ECO:0000256" key="1">
    <source>
        <dbReference type="ARBA" id="ARBA00022670"/>
    </source>
</evidence>
<dbReference type="InterPro" id="IPR025657">
    <property type="entry name" value="RadC_JAB"/>
</dbReference>
<dbReference type="GO" id="GO:0046872">
    <property type="term" value="F:metal ion binding"/>
    <property type="evidence" value="ECO:0007669"/>
    <property type="project" value="UniProtKB-KW"/>
</dbReference>
<protein>
    <submittedName>
        <fullName evidence="7">DNA repair protein</fullName>
    </submittedName>
</protein>
<dbReference type="InterPro" id="IPR001405">
    <property type="entry name" value="UPF0758"/>
</dbReference>
<dbReference type="InterPro" id="IPR037518">
    <property type="entry name" value="MPN"/>
</dbReference>
<dbReference type="Proteomes" id="UP000256686">
    <property type="component" value="Unassembled WGS sequence"/>
</dbReference>
<dbReference type="PANTHER" id="PTHR30471:SF3">
    <property type="entry name" value="UPF0758 PROTEIN YEES-RELATED"/>
    <property type="match status" value="1"/>
</dbReference>
<evidence type="ECO:0000256" key="2">
    <source>
        <dbReference type="ARBA" id="ARBA00022723"/>
    </source>
</evidence>
<dbReference type="SUPFAM" id="SSF102712">
    <property type="entry name" value="JAB1/MPN domain"/>
    <property type="match status" value="1"/>
</dbReference>
<sequence length="146" mass="16444">MNKLMEISVTYNTGNFEKIRISSHKQAYNLVIENWNLGTIEFQEECKVILMNKGNFVLGIYNVSKGGIDSSVVDIRIILAVALKCNATQLILVHNHPSGSLTPSNSDKNITEKLSKACDLLNLTLLDHLIITRNDYYSLNKEDNFL</sequence>
<feature type="domain" description="MPN" evidence="6">
    <location>
        <begin position="20"/>
        <end position="145"/>
    </location>
</feature>
<dbReference type="PROSITE" id="PS01302">
    <property type="entry name" value="UPF0758"/>
    <property type="match status" value="1"/>
</dbReference>
<dbReference type="Gene3D" id="3.40.140.10">
    <property type="entry name" value="Cytidine Deaminase, domain 2"/>
    <property type="match status" value="1"/>
</dbReference>
<dbReference type="Pfam" id="PF04002">
    <property type="entry name" value="RadC"/>
    <property type="match status" value="1"/>
</dbReference>
<keyword evidence="5" id="KW-0482">Metalloprotease</keyword>
<evidence type="ECO:0000313" key="8">
    <source>
        <dbReference type="Proteomes" id="UP000256686"/>
    </source>
</evidence>
<keyword evidence="8" id="KW-1185">Reference proteome</keyword>
<dbReference type="InterPro" id="IPR020891">
    <property type="entry name" value="UPF0758_CS"/>
</dbReference>
<evidence type="ECO:0000256" key="5">
    <source>
        <dbReference type="ARBA" id="ARBA00023049"/>
    </source>
</evidence>
<reference evidence="8" key="1">
    <citation type="submission" date="2018-06" db="EMBL/GenBank/DDBJ databases">
        <authorList>
            <person name="Lum Nde A."/>
            <person name="Hugo C."/>
        </authorList>
    </citation>
    <scope>NUCLEOTIDE SEQUENCE [LARGE SCALE GENOMIC DNA]</scope>
    <source>
        <strain evidence="8">1_F178</strain>
    </source>
</reference>
<proteinExistence type="predicted"/>
<name>A0A3D9BZT5_9FLAO</name>
<keyword evidence="1" id="KW-0645">Protease</keyword>
<keyword evidence="3" id="KW-0378">Hydrolase</keyword>
<keyword evidence="2" id="KW-0479">Metal-binding</keyword>
<comment type="caution">
    <text evidence="7">The sequence shown here is derived from an EMBL/GenBank/DDBJ whole genome shotgun (WGS) entry which is preliminary data.</text>
</comment>
<dbReference type="GO" id="GO:0006508">
    <property type="term" value="P:proteolysis"/>
    <property type="evidence" value="ECO:0007669"/>
    <property type="project" value="UniProtKB-KW"/>
</dbReference>
<dbReference type="GO" id="GO:0008237">
    <property type="term" value="F:metallopeptidase activity"/>
    <property type="evidence" value="ECO:0007669"/>
    <property type="project" value="UniProtKB-KW"/>
</dbReference>
<dbReference type="PROSITE" id="PS50249">
    <property type="entry name" value="MPN"/>
    <property type="match status" value="1"/>
</dbReference>
<dbReference type="AlphaFoldDB" id="A0A3D9BZT5"/>
<evidence type="ECO:0000259" key="6">
    <source>
        <dbReference type="PROSITE" id="PS50249"/>
    </source>
</evidence>
<keyword evidence="4" id="KW-0862">Zinc</keyword>
<organism evidence="7 8">
    <name type="scientific">Chryseobacterium pennae</name>
    <dbReference type="NCBI Taxonomy" id="2258962"/>
    <lineage>
        <taxon>Bacteria</taxon>
        <taxon>Pseudomonadati</taxon>
        <taxon>Bacteroidota</taxon>
        <taxon>Flavobacteriia</taxon>
        <taxon>Flavobacteriales</taxon>
        <taxon>Weeksellaceae</taxon>
        <taxon>Chryseobacterium group</taxon>
        <taxon>Chryseobacterium</taxon>
    </lineage>
</organism>
<evidence type="ECO:0000256" key="3">
    <source>
        <dbReference type="ARBA" id="ARBA00022801"/>
    </source>
</evidence>
<dbReference type="EMBL" id="QNVT01000058">
    <property type="protein sequence ID" value="REC59057.1"/>
    <property type="molecule type" value="Genomic_DNA"/>
</dbReference>
<gene>
    <name evidence="7" type="ORF">DRF65_28050</name>
</gene>